<evidence type="ECO:0000313" key="3">
    <source>
        <dbReference type="Proteomes" id="UP000824998"/>
    </source>
</evidence>
<reference evidence="2" key="1">
    <citation type="journal article" date="2021" name="IMA Fungus">
        <title>Genomic characterization of three marine fungi, including Emericellopsis atlantica sp. nov. with signatures of a generalist lifestyle and marine biomass degradation.</title>
        <authorList>
            <person name="Hagestad O.C."/>
            <person name="Hou L."/>
            <person name="Andersen J.H."/>
            <person name="Hansen E.H."/>
            <person name="Altermark B."/>
            <person name="Li C."/>
            <person name="Kuhnert E."/>
            <person name="Cox R.J."/>
            <person name="Crous P.W."/>
            <person name="Spatafora J.W."/>
            <person name="Lail K."/>
            <person name="Amirebrahimi M."/>
            <person name="Lipzen A."/>
            <person name="Pangilinan J."/>
            <person name="Andreopoulos W."/>
            <person name="Hayes R.D."/>
            <person name="Ng V."/>
            <person name="Grigoriev I.V."/>
            <person name="Jackson S.A."/>
            <person name="Sutton T.D.S."/>
            <person name="Dobson A.D.W."/>
            <person name="Rama T."/>
        </authorList>
    </citation>
    <scope>NUCLEOTIDE SEQUENCE</scope>
    <source>
        <strain evidence="2">TRa018bII</strain>
    </source>
</reference>
<evidence type="ECO:0000256" key="1">
    <source>
        <dbReference type="SAM" id="MobiDB-lite"/>
    </source>
</evidence>
<keyword evidence="3" id="KW-1185">Reference proteome</keyword>
<protein>
    <submittedName>
        <fullName evidence="2">Uncharacterized protein</fullName>
    </submittedName>
</protein>
<proteinExistence type="predicted"/>
<comment type="caution">
    <text evidence="2">The sequence shown here is derived from an EMBL/GenBank/DDBJ whole genome shotgun (WGS) entry which is preliminary data.</text>
</comment>
<gene>
    <name evidence="2" type="ORF">BJ875DRAFT_215437</name>
</gene>
<dbReference type="EMBL" id="MU251403">
    <property type="protein sequence ID" value="KAG9236623.1"/>
    <property type="molecule type" value="Genomic_DNA"/>
</dbReference>
<feature type="region of interest" description="Disordered" evidence="1">
    <location>
        <begin position="91"/>
        <end position="158"/>
    </location>
</feature>
<feature type="compositionally biased region" description="Low complexity" evidence="1">
    <location>
        <begin position="100"/>
        <end position="119"/>
    </location>
</feature>
<sequence>MANATSIAGMGASETRYCFSAFFHAPSLRSRVPCPYFVLRTTQSFPSSSSPYLQLSRPVPIQERSSPVLTISSTTPPYYFVRTIQTSLSFSPPTPRPFNSPTTTITATTATTATTITTPSPLPSPSPSPSRDISTPGRLPPIRSLLRAGESRLLSPES</sequence>
<organism evidence="2 3">
    <name type="scientific">Amylocarpus encephaloides</name>
    <dbReference type="NCBI Taxonomy" id="45428"/>
    <lineage>
        <taxon>Eukaryota</taxon>
        <taxon>Fungi</taxon>
        <taxon>Dikarya</taxon>
        <taxon>Ascomycota</taxon>
        <taxon>Pezizomycotina</taxon>
        <taxon>Leotiomycetes</taxon>
        <taxon>Helotiales</taxon>
        <taxon>Helotiales incertae sedis</taxon>
        <taxon>Amylocarpus</taxon>
    </lineage>
</organism>
<name>A0A9P8C7B6_9HELO</name>
<dbReference type="AlphaFoldDB" id="A0A9P8C7B6"/>
<dbReference type="Proteomes" id="UP000824998">
    <property type="component" value="Unassembled WGS sequence"/>
</dbReference>
<evidence type="ECO:0000313" key="2">
    <source>
        <dbReference type="EMBL" id="KAG9236623.1"/>
    </source>
</evidence>
<accession>A0A9P8C7B6</accession>